<evidence type="ECO:0000256" key="1">
    <source>
        <dbReference type="ARBA" id="ARBA00022679"/>
    </source>
</evidence>
<comment type="catalytic activity">
    <reaction evidence="6">
        <text>L-threonyl-[protein] + ATP = 3-O-(5'-adenylyl)-L-threonyl-[protein] + diphosphate</text>
        <dbReference type="Rhea" id="RHEA:54292"/>
        <dbReference type="Rhea" id="RHEA-COMP:11060"/>
        <dbReference type="Rhea" id="RHEA-COMP:13847"/>
        <dbReference type="ChEBI" id="CHEBI:30013"/>
        <dbReference type="ChEBI" id="CHEBI:30616"/>
        <dbReference type="ChEBI" id="CHEBI:33019"/>
        <dbReference type="ChEBI" id="CHEBI:138113"/>
        <dbReference type="EC" id="2.7.7.108"/>
    </reaction>
</comment>
<evidence type="ECO:0000256" key="4">
    <source>
        <dbReference type="ARBA" id="ARBA00022840"/>
    </source>
</evidence>
<proteinExistence type="predicted"/>
<evidence type="ECO:0000313" key="10">
    <source>
        <dbReference type="Proteomes" id="UP001614394"/>
    </source>
</evidence>
<keyword evidence="1" id="KW-0808">Transferase</keyword>
<evidence type="ECO:0000313" key="9">
    <source>
        <dbReference type="EMBL" id="MFI9105823.1"/>
    </source>
</evidence>
<dbReference type="EC" id="2.7.7.108" evidence="5"/>
<evidence type="ECO:0000256" key="3">
    <source>
        <dbReference type="ARBA" id="ARBA00022741"/>
    </source>
</evidence>
<evidence type="ECO:0000256" key="7">
    <source>
        <dbReference type="ARBA" id="ARBA00048696"/>
    </source>
</evidence>
<dbReference type="PROSITE" id="PS51459">
    <property type="entry name" value="FIDO"/>
    <property type="match status" value="1"/>
</dbReference>
<evidence type="ECO:0000256" key="2">
    <source>
        <dbReference type="ARBA" id="ARBA00022695"/>
    </source>
</evidence>
<evidence type="ECO:0000256" key="5">
    <source>
        <dbReference type="ARBA" id="ARBA00034531"/>
    </source>
</evidence>
<keyword evidence="4" id="KW-0067">ATP-binding</keyword>
<dbReference type="Gene3D" id="1.10.3290.10">
    <property type="entry name" value="Fido-like domain"/>
    <property type="match status" value="1"/>
</dbReference>
<gene>
    <name evidence="9" type="ORF">ACIGXA_35495</name>
</gene>
<dbReference type="PANTHER" id="PTHR39560">
    <property type="entry name" value="PROTEIN ADENYLYLTRANSFERASE FIC-RELATED"/>
    <property type="match status" value="1"/>
</dbReference>
<feature type="domain" description="Fido" evidence="8">
    <location>
        <begin position="48"/>
        <end position="187"/>
    </location>
</feature>
<dbReference type="SUPFAM" id="SSF140931">
    <property type="entry name" value="Fic-like"/>
    <property type="match status" value="1"/>
</dbReference>
<keyword evidence="2" id="KW-0548">Nucleotidyltransferase</keyword>
<dbReference type="Pfam" id="PF02661">
    <property type="entry name" value="Fic"/>
    <property type="match status" value="1"/>
</dbReference>
<comment type="caution">
    <text evidence="9">The sequence shown here is derived from an EMBL/GenBank/DDBJ whole genome shotgun (WGS) entry which is preliminary data.</text>
</comment>
<evidence type="ECO:0000256" key="6">
    <source>
        <dbReference type="ARBA" id="ARBA00047939"/>
    </source>
</evidence>
<dbReference type="RefSeq" id="WP_399656813.1">
    <property type="nucleotide sequence ID" value="NZ_JBITYG010000014.1"/>
</dbReference>
<keyword evidence="3" id="KW-0547">Nucleotide-binding</keyword>
<name>A0ABW8CHC4_9ACTN</name>
<comment type="catalytic activity">
    <reaction evidence="7">
        <text>L-tyrosyl-[protein] + ATP = O-(5'-adenylyl)-L-tyrosyl-[protein] + diphosphate</text>
        <dbReference type="Rhea" id="RHEA:54288"/>
        <dbReference type="Rhea" id="RHEA-COMP:10136"/>
        <dbReference type="Rhea" id="RHEA-COMP:13846"/>
        <dbReference type="ChEBI" id="CHEBI:30616"/>
        <dbReference type="ChEBI" id="CHEBI:33019"/>
        <dbReference type="ChEBI" id="CHEBI:46858"/>
        <dbReference type="ChEBI" id="CHEBI:83624"/>
        <dbReference type="EC" id="2.7.7.108"/>
    </reaction>
</comment>
<dbReference type="InterPro" id="IPR036597">
    <property type="entry name" value="Fido-like_dom_sf"/>
</dbReference>
<evidence type="ECO:0000259" key="8">
    <source>
        <dbReference type="PROSITE" id="PS51459"/>
    </source>
</evidence>
<reference evidence="9 10" key="1">
    <citation type="submission" date="2024-10" db="EMBL/GenBank/DDBJ databases">
        <title>The Natural Products Discovery Center: Release of the First 8490 Sequenced Strains for Exploring Actinobacteria Biosynthetic Diversity.</title>
        <authorList>
            <person name="Kalkreuter E."/>
            <person name="Kautsar S.A."/>
            <person name="Yang D."/>
            <person name="Bader C.D."/>
            <person name="Teijaro C.N."/>
            <person name="Fluegel L."/>
            <person name="Davis C.M."/>
            <person name="Simpson J.R."/>
            <person name="Lauterbach L."/>
            <person name="Steele A.D."/>
            <person name="Gui C."/>
            <person name="Meng S."/>
            <person name="Li G."/>
            <person name="Viehrig K."/>
            <person name="Ye F."/>
            <person name="Su P."/>
            <person name="Kiefer A.F."/>
            <person name="Nichols A."/>
            <person name="Cepeda A.J."/>
            <person name="Yan W."/>
            <person name="Fan B."/>
            <person name="Jiang Y."/>
            <person name="Adhikari A."/>
            <person name="Zheng C.-J."/>
            <person name="Schuster L."/>
            <person name="Cowan T.M."/>
            <person name="Smanski M.J."/>
            <person name="Chevrette M.G."/>
            <person name="De Carvalho L.P.S."/>
            <person name="Shen B."/>
        </authorList>
    </citation>
    <scope>NUCLEOTIDE SEQUENCE [LARGE SCALE GENOMIC DNA]</scope>
    <source>
        <strain evidence="9 10">NPDC053399</strain>
    </source>
</reference>
<accession>A0ABW8CHC4</accession>
<dbReference type="Proteomes" id="UP001614394">
    <property type="component" value="Unassembled WGS sequence"/>
</dbReference>
<dbReference type="PANTHER" id="PTHR39560:SF1">
    <property type="entry name" value="PROTEIN ADENYLYLTRANSFERASE FIC-RELATED"/>
    <property type="match status" value="1"/>
</dbReference>
<sequence>MSDPYVMPNGVLRNNLGITDQTLLDQAEADITRARLIALAADPPTGGYDLEHLCRLHRTIFGDIYPWAGELRTVDIAKHTPFCPVMHLRSYADEVFGRLRSADHLRGLSRTDFLRQLAELYGDINALHPFREGNGRAQRAFLGQLCAAAGHPVSWAAMDPVRNQDASIKSFLGDGEPLEAMLAELVS</sequence>
<dbReference type="EMBL" id="JBITYG010000014">
    <property type="protein sequence ID" value="MFI9105823.1"/>
    <property type="molecule type" value="Genomic_DNA"/>
</dbReference>
<protein>
    <recommendedName>
        <fullName evidence="5">protein adenylyltransferase</fullName>
        <ecNumber evidence="5">2.7.7.108</ecNumber>
    </recommendedName>
</protein>
<dbReference type="InterPro" id="IPR003812">
    <property type="entry name" value="Fido"/>
</dbReference>
<keyword evidence="10" id="KW-1185">Reference proteome</keyword>
<organism evidence="9 10">
    <name type="scientific">Streptomyces fildesensis</name>
    <dbReference type="NCBI Taxonomy" id="375757"/>
    <lineage>
        <taxon>Bacteria</taxon>
        <taxon>Bacillati</taxon>
        <taxon>Actinomycetota</taxon>
        <taxon>Actinomycetes</taxon>
        <taxon>Kitasatosporales</taxon>
        <taxon>Streptomycetaceae</taxon>
        <taxon>Streptomyces</taxon>
    </lineage>
</organism>